<accession>A0ABR1VIL9</accession>
<dbReference type="RefSeq" id="XP_066717425.1">
    <property type="nucleotide sequence ID" value="XM_066858156.1"/>
</dbReference>
<feature type="compositionally biased region" description="Low complexity" evidence="1">
    <location>
        <begin position="109"/>
        <end position="120"/>
    </location>
</feature>
<evidence type="ECO:0000256" key="1">
    <source>
        <dbReference type="SAM" id="MobiDB-lite"/>
    </source>
</evidence>
<organism evidence="2 3">
    <name type="scientific">Apiospora phragmitis</name>
    <dbReference type="NCBI Taxonomy" id="2905665"/>
    <lineage>
        <taxon>Eukaryota</taxon>
        <taxon>Fungi</taxon>
        <taxon>Dikarya</taxon>
        <taxon>Ascomycota</taxon>
        <taxon>Pezizomycotina</taxon>
        <taxon>Sordariomycetes</taxon>
        <taxon>Xylariomycetidae</taxon>
        <taxon>Amphisphaeriales</taxon>
        <taxon>Apiosporaceae</taxon>
        <taxon>Apiospora</taxon>
    </lineage>
</organism>
<name>A0ABR1VIL9_9PEZI</name>
<feature type="compositionally biased region" description="Basic residues" evidence="1">
    <location>
        <begin position="98"/>
        <end position="108"/>
    </location>
</feature>
<keyword evidence="3" id="KW-1185">Reference proteome</keyword>
<sequence>MDHFNSTVFNGTVVSTRRGFTVTKQKHKGLSFVNSSIQDAETRTRPQTTNNVNVLPPAATITFVTSQGEGKKGTAGQLRTKAANKGVRSSPKSDISKKRPRTQARRRSCSSSTSTSTRSSVASDIALSDTPGGLETGKGRNPLSRPLPAWASYKRPQSPLDFVRRLTFMAYALAPCKSYALDEFRLSGEGSLNVPEELWLEKDPTSIHCATTLGVLYDTLASGKQEAERLSSLTSQLFSVINRRLNAAEQNKTANNVTIHGVSALAIIAGFLMQNRVTKGNMTTGKCT</sequence>
<protein>
    <submittedName>
        <fullName evidence="2">Uncharacterized protein</fullName>
    </submittedName>
</protein>
<dbReference type="GeneID" id="92091219"/>
<gene>
    <name evidence="2" type="ORF">PG994_006747</name>
</gene>
<comment type="caution">
    <text evidence="2">The sequence shown here is derived from an EMBL/GenBank/DDBJ whole genome shotgun (WGS) entry which is preliminary data.</text>
</comment>
<proteinExistence type="predicted"/>
<dbReference type="EMBL" id="JAQQWL010000006">
    <property type="protein sequence ID" value="KAK8070131.1"/>
    <property type="molecule type" value="Genomic_DNA"/>
</dbReference>
<feature type="region of interest" description="Disordered" evidence="1">
    <location>
        <begin position="65"/>
        <end position="150"/>
    </location>
</feature>
<reference evidence="2 3" key="1">
    <citation type="submission" date="2023-01" db="EMBL/GenBank/DDBJ databases">
        <title>Analysis of 21 Apiospora genomes using comparative genomics revels a genus with tremendous synthesis potential of carbohydrate active enzymes and secondary metabolites.</title>
        <authorList>
            <person name="Sorensen T."/>
        </authorList>
    </citation>
    <scope>NUCLEOTIDE SEQUENCE [LARGE SCALE GENOMIC DNA]</scope>
    <source>
        <strain evidence="2 3">CBS 135458</strain>
    </source>
</reference>
<evidence type="ECO:0000313" key="3">
    <source>
        <dbReference type="Proteomes" id="UP001480595"/>
    </source>
</evidence>
<dbReference type="Proteomes" id="UP001480595">
    <property type="component" value="Unassembled WGS sequence"/>
</dbReference>
<evidence type="ECO:0000313" key="2">
    <source>
        <dbReference type="EMBL" id="KAK8070131.1"/>
    </source>
</evidence>